<evidence type="ECO:0000313" key="1">
    <source>
        <dbReference type="EMBL" id="CCD33634.1"/>
    </source>
</evidence>
<dbReference type="InParanoid" id="G2XQU7"/>
<dbReference type="Proteomes" id="UP000008177">
    <property type="component" value="Unplaced contigs"/>
</dbReference>
<dbReference type="HOGENOM" id="CLU_1294204_0_0_1"/>
<protein>
    <submittedName>
        <fullName evidence="1">Uncharacterized protein</fullName>
    </submittedName>
</protein>
<accession>G2XQU7</accession>
<gene>
    <name evidence="1" type="ORF">BofuT4_P068500.1</name>
</gene>
<organism evidence="1 2">
    <name type="scientific">Botryotinia fuckeliana (strain T4)</name>
    <name type="common">Noble rot fungus</name>
    <name type="synonym">Botrytis cinerea</name>
    <dbReference type="NCBI Taxonomy" id="999810"/>
    <lineage>
        <taxon>Eukaryota</taxon>
        <taxon>Fungi</taxon>
        <taxon>Dikarya</taxon>
        <taxon>Ascomycota</taxon>
        <taxon>Pezizomycotina</taxon>
        <taxon>Leotiomycetes</taxon>
        <taxon>Helotiales</taxon>
        <taxon>Sclerotiniaceae</taxon>
        <taxon>Botrytis</taxon>
    </lineage>
</organism>
<dbReference type="EMBL" id="FQ790253">
    <property type="protein sequence ID" value="CCD33634.1"/>
    <property type="molecule type" value="Genomic_DNA"/>
</dbReference>
<dbReference type="AlphaFoldDB" id="G2XQU7"/>
<evidence type="ECO:0000313" key="2">
    <source>
        <dbReference type="Proteomes" id="UP000008177"/>
    </source>
</evidence>
<reference evidence="2" key="1">
    <citation type="journal article" date="2011" name="PLoS Genet.">
        <title>Genomic analysis of the necrotrophic fungal pathogens Sclerotinia sclerotiorum and Botrytis cinerea.</title>
        <authorList>
            <person name="Amselem J."/>
            <person name="Cuomo C.A."/>
            <person name="van Kan J.A."/>
            <person name="Viaud M."/>
            <person name="Benito E.P."/>
            <person name="Couloux A."/>
            <person name="Coutinho P.M."/>
            <person name="de Vries R.P."/>
            <person name="Dyer P.S."/>
            <person name="Fillinger S."/>
            <person name="Fournier E."/>
            <person name="Gout L."/>
            <person name="Hahn M."/>
            <person name="Kohn L."/>
            <person name="Lapalu N."/>
            <person name="Plummer K.M."/>
            <person name="Pradier J.M."/>
            <person name="Quevillon E."/>
            <person name="Sharon A."/>
            <person name="Simon A."/>
            <person name="ten Have A."/>
            <person name="Tudzynski B."/>
            <person name="Tudzynski P."/>
            <person name="Wincker P."/>
            <person name="Andrew M."/>
            <person name="Anthouard V."/>
            <person name="Beever R.E."/>
            <person name="Beffa R."/>
            <person name="Benoit I."/>
            <person name="Bouzid O."/>
            <person name="Brault B."/>
            <person name="Chen Z."/>
            <person name="Choquer M."/>
            <person name="Collemare J."/>
            <person name="Cotton P."/>
            <person name="Danchin E.G."/>
            <person name="Da Silva C."/>
            <person name="Gautier A."/>
            <person name="Giraud C."/>
            <person name="Giraud T."/>
            <person name="Gonzalez C."/>
            <person name="Grossetete S."/>
            <person name="Guldener U."/>
            <person name="Henrissat B."/>
            <person name="Howlett B.J."/>
            <person name="Kodira C."/>
            <person name="Kretschmer M."/>
            <person name="Lappartient A."/>
            <person name="Leroch M."/>
            <person name="Levis C."/>
            <person name="Mauceli E."/>
            <person name="Neuveglise C."/>
            <person name="Oeser B."/>
            <person name="Pearson M."/>
            <person name="Poulain J."/>
            <person name="Poussereau N."/>
            <person name="Quesneville H."/>
            <person name="Rascle C."/>
            <person name="Schumacher J."/>
            <person name="Segurens B."/>
            <person name="Sexton A."/>
            <person name="Silva E."/>
            <person name="Sirven C."/>
            <person name="Soanes D.M."/>
            <person name="Talbot N.J."/>
            <person name="Templeton M."/>
            <person name="Yandava C."/>
            <person name="Yarden O."/>
            <person name="Zeng Q."/>
            <person name="Rollins J.A."/>
            <person name="Lebrun M.H."/>
            <person name="Dickman M."/>
        </authorList>
    </citation>
    <scope>NUCLEOTIDE SEQUENCE [LARGE SCALE GENOMIC DNA]</scope>
    <source>
        <strain evidence="2">T4</strain>
    </source>
</reference>
<sequence>MNVTSKRPSHNLKSHLELFLAVPQLYNLTTSCRPPIYKQHNHQSCCIAFFVGFVCAELSCGIINSQNLLRRNSRFHSQSPTLENMPCQWNRTCMKAKVPGSIYCTEHKCKKCHQVIEPRSTCCSQHKQFNSRKAKCRTVQCTRPPLGNGIYCSQHKCHDWNCNMQKCLEISWCPERKKPFLFKSKWNTTRLMYLPQILTAPSKIVISRNLETR</sequence>
<dbReference type="PROSITE" id="PS51257">
    <property type="entry name" value="PROKAR_LIPOPROTEIN"/>
    <property type="match status" value="1"/>
</dbReference>
<proteinExistence type="predicted"/>
<name>G2XQU7_BOTF4</name>